<feature type="compositionally biased region" description="Polar residues" evidence="1">
    <location>
        <begin position="40"/>
        <end position="51"/>
    </location>
</feature>
<sequence length="122" mass="13550">MTNYPVFTTPERRNLSMQDARLQANDELGSLYERALQNMQTSVADSQTQAAEQAAARGMGSSGLSQDAMNKIAIAGLSQRGNLEAERTQKVASLARQLMERDQDLGFRERHQAFQEWSGEQG</sequence>
<feature type="non-terminal residue" evidence="2">
    <location>
        <position position="122"/>
    </location>
</feature>
<evidence type="ECO:0000313" key="2">
    <source>
        <dbReference type="EMBL" id="PFT76169.1"/>
    </source>
</evidence>
<reference evidence="2 3" key="1">
    <citation type="submission" date="2017-09" db="EMBL/GenBank/DDBJ databases">
        <title>Large-scale bioinformatics analysis of Bacillus genomes uncovers conserved roles of natural products in bacterial physiology.</title>
        <authorList>
            <consortium name="Agbiome Team Llc"/>
            <person name="Bleich R.M."/>
            <person name="Grubbs K.J."/>
            <person name="Santa Maria K.C."/>
            <person name="Allen S.E."/>
            <person name="Farag S."/>
            <person name="Shank E.A."/>
            <person name="Bowers A."/>
        </authorList>
    </citation>
    <scope>NUCLEOTIDE SEQUENCE [LARGE SCALE GENOMIC DNA]</scope>
    <source>
        <strain evidence="2 3">AFS064137</strain>
    </source>
</reference>
<gene>
    <name evidence="2" type="ORF">COK81_29725</name>
</gene>
<proteinExistence type="predicted"/>
<accession>A0A9X7FZ60</accession>
<protein>
    <submittedName>
        <fullName evidence="2">Uncharacterized protein</fullName>
    </submittedName>
</protein>
<evidence type="ECO:0000256" key="1">
    <source>
        <dbReference type="SAM" id="MobiDB-lite"/>
    </source>
</evidence>
<feature type="region of interest" description="Disordered" evidence="1">
    <location>
        <begin position="40"/>
        <end position="64"/>
    </location>
</feature>
<dbReference type="EMBL" id="NVCU01000371">
    <property type="protein sequence ID" value="PFT76169.1"/>
    <property type="molecule type" value="Genomic_DNA"/>
</dbReference>
<comment type="caution">
    <text evidence="2">The sequence shown here is derived from an EMBL/GenBank/DDBJ whole genome shotgun (WGS) entry which is preliminary data.</text>
</comment>
<name>A0A9X7FZ60_BACTU</name>
<evidence type="ECO:0000313" key="3">
    <source>
        <dbReference type="Proteomes" id="UP000225910"/>
    </source>
</evidence>
<organism evidence="2 3">
    <name type="scientific">Bacillus thuringiensis</name>
    <dbReference type="NCBI Taxonomy" id="1428"/>
    <lineage>
        <taxon>Bacteria</taxon>
        <taxon>Bacillati</taxon>
        <taxon>Bacillota</taxon>
        <taxon>Bacilli</taxon>
        <taxon>Bacillales</taxon>
        <taxon>Bacillaceae</taxon>
        <taxon>Bacillus</taxon>
        <taxon>Bacillus cereus group</taxon>
    </lineage>
</organism>
<dbReference type="AlphaFoldDB" id="A0A9X7FZ60"/>
<dbReference type="Proteomes" id="UP000225910">
    <property type="component" value="Unassembled WGS sequence"/>
</dbReference>